<accession>A0A136KGT1</accession>
<dbReference type="STRING" id="1617427.UZ20_WS6002000755"/>
<feature type="transmembrane region" description="Helical" evidence="2">
    <location>
        <begin position="9"/>
        <end position="34"/>
    </location>
</feature>
<keyword evidence="2" id="KW-0812">Transmembrane</keyword>
<sequence length="278" mass="30471">MENSNKSGIFFIFIMIGALLVAFFGILSIVLGMLGGADLPSIIGVRPTYSSNNENQQVQQYAPLAVETNAQFDYGFFIPYKTFNATSVVARAESLSRYDQNVAGISTNNQVELPKQQEVVVSGIRDNLVTTEIKAYAETVKSTPHPLATGISRIVIDSININSPVIQGSDGDAALDQGMWLYPTSYAKGEKILLCHRRYFGPNDPRSCWFIDRAKVGDVIRLESDNGQSYEYSIVAQAVREGDDMAIFNAADDDLVKIITCTPLGSSSHRLITIGKRI</sequence>
<evidence type="ECO:0000256" key="2">
    <source>
        <dbReference type="SAM" id="Phobius"/>
    </source>
</evidence>
<dbReference type="Pfam" id="PF04203">
    <property type="entry name" value="Sortase"/>
    <property type="match status" value="1"/>
</dbReference>
<organism evidence="3 4">
    <name type="scientific">candidate division WS6 bacterium OLB21</name>
    <dbReference type="NCBI Taxonomy" id="1617427"/>
    <lineage>
        <taxon>Bacteria</taxon>
        <taxon>Candidatus Dojkabacteria</taxon>
    </lineage>
</organism>
<dbReference type="Gene3D" id="2.40.260.10">
    <property type="entry name" value="Sortase"/>
    <property type="match status" value="1"/>
</dbReference>
<dbReference type="GO" id="GO:0016787">
    <property type="term" value="F:hydrolase activity"/>
    <property type="evidence" value="ECO:0007669"/>
    <property type="project" value="UniProtKB-KW"/>
</dbReference>
<keyword evidence="2" id="KW-1133">Transmembrane helix</keyword>
<dbReference type="Proteomes" id="UP000070449">
    <property type="component" value="Unassembled WGS sequence"/>
</dbReference>
<keyword evidence="1" id="KW-0378">Hydrolase</keyword>
<evidence type="ECO:0000313" key="3">
    <source>
        <dbReference type="EMBL" id="KXK08656.1"/>
    </source>
</evidence>
<dbReference type="AlphaFoldDB" id="A0A136KGT1"/>
<dbReference type="InterPro" id="IPR023365">
    <property type="entry name" value="Sortase_dom-sf"/>
</dbReference>
<proteinExistence type="predicted"/>
<name>A0A136KGT1_9BACT</name>
<keyword evidence="2" id="KW-0472">Membrane</keyword>
<comment type="caution">
    <text evidence="3">The sequence shown here is derived from an EMBL/GenBank/DDBJ whole genome shotgun (WGS) entry which is preliminary data.</text>
</comment>
<dbReference type="SUPFAM" id="SSF63817">
    <property type="entry name" value="Sortase"/>
    <property type="match status" value="1"/>
</dbReference>
<gene>
    <name evidence="3" type="ORF">UZ20_WS6002000755</name>
</gene>
<reference evidence="3 4" key="1">
    <citation type="submission" date="2015-02" db="EMBL/GenBank/DDBJ databases">
        <title>Improved understanding of the partial-nitritation anammox process through 23 genomes representing the majority of the microbial community.</title>
        <authorList>
            <person name="Speth D.R."/>
            <person name="In T Zandt M."/>
            <person name="Guerrero Cruz S."/>
            <person name="Jetten M.S."/>
            <person name="Dutilh B.E."/>
        </authorList>
    </citation>
    <scope>NUCLEOTIDE SEQUENCE [LARGE SCALE GENOMIC DNA]</scope>
    <source>
        <strain evidence="3">OLB21</strain>
    </source>
</reference>
<evidence type="ECO:0000313" key="4">
    <source>
        <dbReference type="Proteomes" id="UP000070449"/>
    </source>
</evidence>
<protein>
    <submittedName>
        <fullName evidence="3">Sortase family protein</fullName>
    </submittedName>
</protein>
<evidence type="ECO:0000256" key="1">
    <source>
        <dbReference type="ARBA" id="ARBA00022801"/>
    </source>
</evidence>
<dbReference type="EMBL" id="JYPD01000023">
    <property type="protein sequence ID" value="KXK08656.1"/>
    <property type="molecule type" value="Genomic_DNA"/>
</dbReference>
<dbReference type="InterPro" id="IPR005754">
    <property type="entry name" value="Sortase"/>
</dbReference>